<protein>
    <submittedName>
        <fullName evidence="2">Uncharacterized protein</fullName>
    </submittedName>
</protein>
<evidence type="ECO:0000256" key="1">
    <source>
        <dbReference type="SAM" id="MobiDB-lite"/>
    </source>
</evidence>
<organism evidence="2 3">
    <name type="scientific">Meripilus lineatus</name>
    <dbReference type="NCBI Taxonomy" id="2056292"/>
    <lineage>
        <taxon>Eukaryota</taxon>
        <taxon>Fungi</taxon>
        <taxon>Dikarya</taxon>
        <taxon>Basidiomycota</taxon>
        <taxon>Agaricomycotina</taxon>
        <taxon>Agaricomycetes</taxon>
        <taxon>Polyporales</taxon>
        <taxon>Meripilaceae</taxon>
        <taxon>Meripilus</taxon>
    </lineage>
</organism>
<reference evidence="2" key="1">
    <citation type="submission" date="2022-07" db="EMBL/GenBank/DDBJ databases">
        <title>Genome Sequence of Physisporinus lineatus.</title>
        <authorList>
            <person name="Buettner E."/>
        </authorList>
    </citation>
    <scope>NUCLEOTIDE SEQUENCE</scope>
    <source>
        <strain evidence="2">VT162</strain>
    </source>
</reference>
<accession>A0AAD5YIJ1</accession>
<feature type="region of interest" description="Disordered" evidence="1">
    <location>
        <begin position="314"/>
        <end position="404"/>
    </location>
</feature>
<sequence length="686" mass="77662">MQAKLDWMSRAQDKLLNTWTFQDGLVGTGLDCGEWVITSPNMDFVPQPVLGRIQVLVREDGRYGVEDPIQWPQFFSTKYCHFPLILRHPSDPEDHRRVIWWRPTPRDFIPIHGSVVSSLGTLASVPWDNLANIARLMSNRVLVFTACRGGPPTYLNFCDGSMRTALNCLRFPSTYRDLVVQVANVQRYWLEADAWLRYMESYKSKILDPPLYPSSKADDSLMGCFVTDPSIAFKLFAAGIPFWLVRSPNAITNEMAIQGIVQLTRPTDIVFGITGFGQQVYHGHVGQDHHHAIVKGAHTYMDIPRIFLSASHSSQPVPSSSSVASTPMSVSPSKSIIPSPIPVSTSTLHPHSSGRQVPQSTPSRGSHTSDKRRNQGHTAPYQTRDKRRPKPQATPNIRDKFVEGENPLFPPRIPVWSETLAKVDRRVESQGRIEYFVPEPALIIGPKDPNSRRRYLFNWAKARDPWLYLMTYSAFQQKPIHQQGWCNYLNHTNLHEASSGTTHTAKEKAEVLALFQGISVEEPRATHSDEVLFFGKAFSFTEAYCREVLWEVFEMGFQLELLALDKILVPAPSVVSHTSQVFEYERHDLISRVFGNDGHLRVASLPTENCGLAAENIADRISALEAFRIVLVRWPGAPQLLCTRKFAQAVIDRDLLDLEQCAVKFYLDTFYFHSSRATLVPHRFPL</sequence>
<dbReference type="AlphaFoldDB" id="A0AAD5YIJ1"/>
<gene>
    <name evidence="2" type="ORF">NLI96_g5943</name>
</gene>
<comment type="caution">
    <text evidence="2">The sequence shown here is derived from an EMBL/GenBank/DDBJ whole genome shotgun (WGS) entry which is preliminary data.</text>
</comment>
<dbReference type="Proteomes" id="UP001212997">
    <property type="component" value="Unassembled WGS sequence"/>
</dbReference>
<feature type="compositionally biased region" description="Polar residues" evidence="1">
    <location>
        <begin position="348"/>
        <end position="366"/>
    </location>
</feature>
<feature type="compositionally biased region" description="Low complexity" evidence="1">
    <location>
        <begin position="314"/>
        <end position="347"/>
    </location>
</feature>
<evidence type="ECO:0000313" key="3">
    <source>
        <dbReference type="Proteomes" id="UP001212997"/>
    </source>
</evidence>
<name>A0AAD5YIJ1_9APHY</name>
<proteinExistence type="predicted"/>
<dbReference type="EMBL" id="JANAWD010000206">
    <property type="protein sequence ID" value="KAJ3483972.1"/>
    <property type="molecule type" value="Genomic_DNA"/>
</dbReference>
<keyword evidence="3" id="KW-1185">Reference proteome</keyword>
<evidence type="ECO:0000313" key="2">
    <source>
        <dbReference type="EMBL" id="KAJ3483972.1"/>
    </source>
</evidence>